<dbReference type="Gene3D" id="3.40.50.300">
    <property type="entry name" value="P-loop containing nucleotide triphosphate hydrolases"/>
    <property type="match status" value="1"/>
</dbReference>
<keyword evidence="2" id="KW-0067">ATP-binding</keyword>
<reference evidence="4" key="1">
    <citation type="submission" date="2016-03" db="EMBL/GenBank/DDBJ databases">
        <authorList>
            <person name="Ploux O."/>
        </authorList>
    </citation>
    <scope>NUCLEOTIDE SEQUENCE</scope>
    <source>
        <strain evidence="4">UC10</strain>
    </source>
</reference>
<dbReference type="CDD" id="cd07302">
    <property type="entry name" value="CHD"/>
    <property type="match status" value="1"/>
</dbReference>
<dbReference type="GO" id="GO:0005524">
    <property type="term" value="F:ATP binding"/>
    <property type="evidence" value="ECO:0007669"/>
    <property type="project" value="UniProtKB-KW"/>
</dbReference>
<dbReference type="Pfam" id="PF00211">
    <property type="entry name" value="Guanylate_cyc"/>
    <property type="match status" value="1"/>
</dbReference>
<dbReference type="InterPro" id="IPR029787">
    <property type="entry name" value="Nucleotide_cyclase"/>
</dbReference>
<protein>
    <submittedName>
        <fullName evidence="4">Adenylate/guanylate cyclase</fullName>
    </submittedName>
</protein>
<dbReference type="InterPro" id="IPR001054">
    <property type="entry name" value="A/G_cyclase"/>
</dbReference>
<dbReference type="SUPFAM" id="SSF52540">
    <property type="entry name" value="P-loop containing nucleoside triphosphate hydrolases"/>
    <property type="match status" value="1"/>
</dbReference>
<sequence length="1052" mass="113389">MTMPPICRTCGSQQREGARFCDACGSPVGYVGELAEYKQVTVLFADVVRSMDIAAALGAERLREVMTDLVDGFATIIHRYGGTLDKFTGDGIMALFGAPIALEDHAFRGCLAALEIQEQTQRLAAEIKRHDGISLQLRVGLNSGEVIVGEIGSHPMSYTAVGEQVGMAQRMESAAPPGGVMLSESTARLVRDQVTLGEPQMVRIKGSETPVPARRLRGTGNRPPNDGLRESPLIGRIWEIDALAAVLERVVTGRGAIAGLVGPPGIGKSRLAREAVATARRRGIEVFSTYCESHTREIPFLVVGRLLRAVFGVNALAPSDARSRIRNRLPHADDVDLLLLDDLLGIGDTEVALPDISPDARRRRLIALLNTAALERNTPATYLIEDVHWIDEASESLLADFMSVVPQTRSLVVLTYRPEYRGQLCRSDGLQVITLAPLDDSHTAELASELLGGDPSVAGLTAMVAERSAGNPFFAEEIVRDLSERKVLEGELGRYRSARGVVDFNVPATLHATIGARIDRLAPDAKRTLHAAAVIGARFSTELLSELLGSEEVSPLIQAELVDQVMSAPRAEYAFRHPLIQKVAYESQLRSARSELHRRLAIAIEQNAPALVDENAAMIAIHWQAAGELRTAVAWHMRAGTWFNYRDVRAARTSWKRARDAAEQLPTDDPDRASLRIAPRTLLCSSAFRVGDGPDYTGFNQLRELAAAADDDVSLAIGMAGHLTALAFHSRHGEALQLAAELDALVEAIGDRTLAVALLYSAAQANWEAGESAACIRLAQRVIDLADGDVTKGNVMLASPLAWALAVRGAAKLSLGRMDWNDDVELAIALTEPFDATARVVPGLYRYAVAICNGALLPDAAAEFQTAELLKTALQSGDDTAVALAQLNRAVVQIYLDRTESEIAAGLLVRSRNALSHVSGGLRRIADVEMARLKAQAGDHEGAIELAAMVLDEQFSTGDMISRGPAATVLTESLLKRARTGDRRAAHDVIDRLAAVPTDRGFVLHKLPLLRLRALAARTAGDEGAYRAYRDRYRSHASALGFGGHIAIANAM</sequence>
<dbReference type="GO" id="GO:0004016">
    <property type="term" value="F:adenylate cyclase activity"/>
    <property type="evidence" value="ECO:0007669"/>
    <property type="project" value="UniProtKB-ARBA"/>
</dbReference>
<dbReference type="EMBL" id="FLQS01000009">
    <property type="protein sequence ID" value="SBS73631.1"/>
    <property type="molecule type" value="Genomic_DNA"/>
</dbReference>
<dbReference type="GO" id="GO:0035556">
    <property type="term" value="P:intracellular signal transduction"/>
    <property type="evidence" value="ECO:0007669"/>
    <property type="project" value="InterPro"/>
</dbReference>
<evidence type="ECO:0000259" key="3">
    <source>
        <dbReference type="PROSITE" id="PS50125"/>
    </source>
</evidence>
<name>A0A1Y5PBW4_9MYCO</name>
<dbReference type="SUPFAM" id="SSF55073">
    <property type="entry name" value="Nucleotide cyclase"/>
    <property type="match status" value="1"/>
</dbReference>
<evidence type="ECO:0000256" key="2">
    <source>
        <dbReference type="ARBA" id="ARBA00022840"/>
    </source>
</evidence>
<dbReference type="AlphaFoldDB" id="A0A1Y5PBW4"/>
<dbReference type="InterPro" id="IPR027417">
    <property type="entry name" value="P-loop_NTPase"/>
</dbReference>
<dbReference type="Pfam" id="PF13191">
    <property type="entry name" value="AAA_16"/>
    <property type="match status" value="1"/>
</dbReference>
<gene>
    <name evidence="4" type="ORF">MHPYR_170104</name>
</gene>
<dbReference type="PANTHER" id="PTHR16305">
    <property type="entry name" value="TESTICULAR SOLUBLE ADENYLYL CYCLASE"/>
    <property type="match status" value="1"/>
</dbReference>
<accession>A0A1Y5PBW4</accession>
<feature type="domain" description="Guanylate cyclase" evidence="3">
    <location>
        <begin position="41"/>
        <end position="172"/>
    </location>
</feature>
<proteinExistence type="predicted"/>
<dbReference type="InterPro" id="IPR041664">
    <property type="entry name" value="AAA_16"/>
</dbReference>
<evidence type="ECO:0000256" key="1">
    <source>
        <dbReference type="ARBA" id="ARBA00022741"/>
    </source>
</evidence>
<dbReference type="PANTHER" id="PTHR16305:SF28">
    <property type="entry name" value="GUANYLATE CYCLASE DOMAIN-CONTAINING PROTEIN"/>
    <property type="match status" value="1"/>
</dbReference>
<evidence type="ECO:0000313" key="4">
    <source>
        <dbReference type="EMBL" id="SBS73631.1"/>
    </source>
</evidence>
<dbReference type="PROSITE" id="PS50125">
    <property type="entry name" value="GUANYLATE_CYCLASE_2"/>
    <property type="match status" value="1"/>
</dbReference>
<dbReference type="SMART" id="SM00044">
    <property type="entry name" value="CYCc"/>
    <property type="match status" value="1"/>
</dbReference>
<dbReference type="GO" id="GO:0009190">
    <property type="term" value="P:cyclic nucleotide biosynthetic process"/>
    <property type="evidence" value="ECO:0007669"/>
    <property type="project" value="InterPro"/>
</dbReference>
<organism evidence="4">
    <name type="scientific">uncultured Mycobacterium sp</name>
    <dbReference type="NCBI Taxonomy" id="171292"/>
    <lineage>
        <taxon>Bacteria</taxon>
        <taxon>Bacillati</taxon>
        <taxon>Actinomycetota</taxon>
        <taxon>Actinomycetes</taxon>
        <taxon>Mycobacteriales</taxon>
        <taxon>Mycobacteriaceae</taxon>
        <taxon>Mycobacterium</taxon>
        <taxon>environmental samples</taxon>
    </lineage>
</organism>
<keyword evidence="1" id="KW-0547">Nucleotide-binding</keyword>
<dbReference type="Gene3D" id="3.30.70.1230">
    <property type="entry name" value="Nucleotide cyclase"/>
    <property type="match status" value="1"/>
</dbReference>
<dbReference type="GO" id="GO:0005737">
    <property type="term" value="C:cytoplasm"/>
    <property type="evidence" value="ECO:0007669"/>
    <property type="project" value="TreeGrafter"/>
</dbReference>